<dbReference type="AlphaFoldDB" id="A0A0F2TKV6"/>
<evidence type="ECO:0000313" key="1">
    <source>
        <dbReference type="EMBL" id="KJS63893.1"/>
    </source>
</evidence>
<keyword evidence="2" id="KW-1185">Reference proteome</keyword>
<dbReference type="EMBL" id="JZKH01000001">
    <property type="protein sequence ID" value="KJS63893.1"/>
    <property type="molecule type" value="Genomic_DNA"/>
</dbReference>
<evidence type="ECO:0000313" key="2">
    <source>
        <dbReference type="Proteomes" id="UP000033699"/>
    </source>
</evidence>
<accession>A0A0F2TKV6</accession>
<dbReference type="Proteomes" id="UP000033699">
    <property type="component" value="Unassembled WGS sequence"/>
</dbReference>
<name>A0A0F2TKV6_STRR3</name>
<dbReference type="OrthoDB" id="3483116at2"/>
<reference evidence="1 2" key="1">
    <citation type="submission" date="2015-02" db="EMBL/GenBank/DDBJ databases">
        <authorList>
            <person name="Ju K.-S."/>
            <person name="Doroghazi J.R."/>
            <person name="Metcalf W."/>
        </authorList>
    </citation>
    <scope>NUCLEOTIDE SEQUENCE [LARGE SCALE GENOMIC DNA]</scope>
    <source>
        <strain evidence="1 2">ATCC 31215</strain>
    </source>
</reference>
<comment type="caution">
    <text evidence="1">The sequence shown here is derived from an EMBL/GenBank/DDBJ whole genome shotgun (WGS) entry which is preliminary data.</text>
</comment>
<organism evidence="1 2">
    <name type="scientific">Streptomyces rubellomurinus (strain ATCC 31215)</name>
    <dbReference type="NCBI Taxonomy" id="359131"/>
    <lineage>
        <taxon>Bacteria</taxon>
        <taxon>Bacillati</taxon>
        <taxon>Actinomycetota</taxon>
        <taxon>Actinomycetes</taxon>
        <taxon>Kitasatosporales</taxon>
        <taxon>Streptomycetaceae</taxon>
        <taxon>Streptomyces</taxon>
    </lineage>
</organism>
<dbReference type="SUPFAM" id="SSF53474">
    <property type="entry name" value="alpha/beta-Hydrolases"/>
    <property type="match status" value="1"/>
</dbReference>
<protein>
    <submittedName>
        <fullName evidence="1">Endopeptidase</fullName>
    </submittedName>
</protein>
<dbReference type="InterPro" id="IPR029058">
    <property type="entry name" value="AB_hydrolase_fold"/>
</dbReference>
<proteinExistence type="predicted"/>
<sequence length="298" mass="31527">MERQHVLGVHGIRQGRTSQRELTKDWTEALERGVGGLRSTADSQDRPPAVPAVEVPHWTALLAQKTGSLSGGDLVPTDLTPFTADEEAFVSQALDDLLTSEERAYAARTDPTTLGLPKLWPASVTRIAMAYDRRKPGGAVAKLIGALREVHLYLTRSDLAAQVRAHVTEAASEHTSVLIGHSLGSVIAYDLIRRGEIAAPGAAGAALHTFVTCGSPLAIPTVRRGLAVPDGEAMALPPHIRWVNVFDPGDVITGGAGLAAAAPAVLDVHVDNGRIDPHAATRYLRTVPVARAVTGTWT</sequence>
<dbReference type="PATRIC" id="fig|359131.3.peg.172"/>
<gene>
    <name evidence="1" type="ORF">VM95_00790</name>
</gene>